<dbReference type="PROSITE" id="PS51318">
    <property type="entry name" value="TAT"/>
    <property type="match status" value="1"/>
</dbReference>
<gene>
    <name evidence="6" type="ORF">GCM10023195_16010</name>
</gene>
<dbReference type="RefSeq" id="WP_345350720.1">
    <property type="nucleotide sequence ID" value="NZ_BAABHJ010000005.1"/>
</dbReference>
<reference evidence="7" key="1">
    <citation type="journal article" date="2019" name="Int. J. Syst. Evol. Microbiol.">
        <title>The Global Catalogue of Microorganisms (GCM) 10K type strain sequencing project: providing services to taxonomists for standard genome sequencing and annotation.</title>
        <authorList>
            <consortium name="The Broad Institute Genomics Platform"/>
            <consortium name="The Broad Institute Genome Sequencing Center for Infectious Disease"/>
            <person name="Wu L."/>
            <person name="Ma J."/>
        </authorList>
    </citation>
    <scope>NUCLEOTIDE SEQUENCE [LARGE SCALE GENOMIC DNA]</scope>
    <source>
        <strain evidence="7">JCM 17938</strain>
    </source>
</reference>
<feature type="chain" id="PRO_5046650975" evidence="4">
    <location>
        <begin position="28"/>
        <end position="403"/>
    </location>
</feature>
<dbReference type="PANTHER" id="PTHR14218:SF15">
    <property type="entry name" value="TRIPEPTIDYL-PEPTIDASE 1"/>
    <property type="match status" value="1"/>
</dbReference>
<keyword evidence="7" id="KW-1185">Reference proteome</keyword>
<feature type="signal peptide" evidence="4">
    <location>
        <begin position="1"/>
        <end position="27"/>
    </location>
</feature>
<keyword evidence="4" id="KW-0732">Signal</keyword>
<dbReference type="InterPro" id="IPR000209">
    <property type="entry name" value="Peptidase_S8/S53_dom"/>
</dbReference>
<evidence type="ECO:0000256" key="4">
    <source>
        <dbReference type="SAM" id="SignalP"/>
    </source>
</evidence>
<keyword evidence="2" id="KW-0378">Hydrolase</keyword>
<dbReference type="EMBL" id="BAABHJ010000005">
    <property type="protein sequence ID" value="GAA4604694.1"/>
    <property type="molecule type" value="Genomic_DNA"/>
</dbReference>
<proteinExistence type="predicted"/>
<dbReference type="InterPro" id="IPR006311">
    <property type="entry name" value="TAT_signal"/>
</dbReference>
<evidence type="ECO:0000256" key="1">
    <source>
        <dbReference type="ARBA" id="ARBA00022670"/>
    </source>
</evidence>
<keyword evidence="3" id="KW-0720">Serine protease</keyword>
<name>A0ABP8TGP7_9ACTN</name>
<evidence type="ECO:0000313" key="7">
    <source>
        <dbReference type="Proteomes" id="UP001500212"/>
    </source>
</evidence>
<dbReference type="InterPro" id="IPR036852">
    <property type="entry name" value="Peptidase_S8/S53_dom_sf"/>
</dbReference>
<organism evidence="6 7">
    <name type="scientific">Actinoallomurus liliacearum</name>
    <dbReference type="NCBI Taxonomy" id="1080073"/>
    <lineage>
        <taxon>Bacteria</taxon>
        <taxon>Bacillati</taxon>
        <taxon>Actinomycetota</taxon>
        <taxon>Actinomycetes</taxon>
        <taxon>Streptosporangiales</taxon>
        <taxon>Thermomonosporaceae</taxon>
        <taxon>Actinoallomurus</taxon>
    </lineage>
</organism>
<keyword evidence="1" id="KW-0645">Protease</keyword>
<dbReference type="PANTHER" id="PTHR14218">
    <property type="entry name" value="PROTEASE S8 TRIPEPTIDYL PEPTIDASE I CLN2"/>
    <property type="match status" value="1"/>
</dbReference>
<dbReference type="InterPro" id="IPR030400">
    <property type="entry name" value="Sedolisin_dom"/>
</dbReference>
<dbReference type="InterPro" id="IPR050819">
    <property type="entry name" value="Tripeptidyl-peptidase_I"/>
</dbReference>
<protein>
    <submittedName>
        <fullName evidence="6">Peptidase S8</fullName>
    </submittedName>
</protein>
<dbReference type="SUPFAM" id="SSF52743">
    <property type="entry name" value="Subtilisin-like"/>
    <property type="match status" value="1"/>
</dbReference>
<dbReference type="Pfam" id="PF00082">
    <property type="entry name" value="Peptidase_S8"/>
    <property type="match status" value="1"/>
</dbReference>
<dbReference type="PROSITE" id="PS51695">
    <property type="entry name" value="SEDOLISIN"/>
    <property type="match status" value="1"/>
</dbReference>
<evidence type="ECO:0000313" key="6">
    <source>
        <dbReference type="EMBL" id="GAA4604694.1"/>
    </source>
</evidence>
<evidence type="ECO:0000259" key="5">
    <source>
        <dbReference type="PROSITE" id="PS51695"/>
    </source>
</evidence>
<comment type="caution">
    <text evidence="6">The sequence shown here is derived from an EMBL/GenBank/DDBJ whole genome shotgun (WGS) entry which is preliminary data.</text>
</comment>
<dbReference type="Proteomes" id="UP001500212">
    <property type="component" value="Unassembled WGS sequence"/>
</dbReference>
<dbReference type="PROSITE" id="PS00138">
    <property type="entry name" value="SUBTILASE_SER"/>
    <property type="match status" value="1"/>
</dbReference>
<dbReference type="Gene3D" id="3.40.50.200">
    <property type="entry name" value="Peptidase S8/S53 domain"/>
    <property type="match status" value="1"/>
</dbReference>
<sequence length="403" mass="40466">MSSLTLPPRRRLSSALAAALTASGVLAAQPVNAAPAEAHPRLSVVPACGAPTGDRMSCLALVRADVAPQQGMLSAAPAGLGPADLQHAYGLPTAARGSGQTVAIVVAFDNPRAEADLATYRAQYRLPPCTTANGCLRKVDQNGGTRLPAADVGWGEEAALDLDMVSAACPNCRILLVEASEPDMEALGAGVNTAARLGARYISNSYGGREDASTTRYDAAYFTHPGVAITAASGDSGYGTMYPATSPRVTAVGGTALRRSGGPRGWTEVAWSGAGSGCSAFTAKPGRQRDTGCERRTITDVSAVADPATGVAVYDTYGVGGWLVVGGTSASAPIIAAAYALAGTPPADSDPASFPYGRAGALHDVTSGSNGSCTPEYLCTAGPGYDGPTGLGTPNGVTAFQAG</sequence>
<accession>A0ABP8TGP7</accession>
<dbReference type="InterPro" id="IPR023828">
    <property type="entry name" value="Peptidase_S8_Ser-AS"/>
</dbReference>
<evidence type="ECO:0000256" key="2">
    <source>
        <dbReference type="ARBA" id="ARBA00022801"/>
    </source>
</evidence>
<evidence type="ECO:0000256" key="3">
    <source>
        <dbReference type="ARBA" id="ARBA00022825"/>
    </source>
</evidence>
<feature type="domain" description="Peptidase S53" evidence="5">
    <location>
        <begin position="79"/>
        <end position="403"/>
    </location>
</feature>